<dbReference type="GO" id="GO:0106409">
    <property type="term" value="F:cyclic-di-AMP phosphodiesterase activity"/>
    <property type="evidence" value="ECO:0007669"/>
    <property type="project" value="RHEA"/>
</dbReference>
<dbReference type="InterPro" id="IPR051319">
    <property type="entry name" value="Oligoribo/pAp-PDE_c-di-AMP_PDE"/>
</dbReference>
<keyword evidence="6 10" id="KW-0378">Hydrolase</keyword>
<feature type="binding site" evidence="7">
    <location>
        <position position="438"/>
    </location>
    <ligand>
        <name>Mn(2+)</name>
        <dbReference type="ChEBI" id="CHEBI:29035"/>
        <label>2</label>
    </ligand>
</feature>
<evidence type="ECO:0000256" key="6">
    <source>
        <dbReference type="PIRNR" id="PIRNR026583"/>
    </source>
</evidence>
<keyword evidence="7" id="KW-0464">Manganese</keyword>
<dbReference type="GO" id="GO:0016787">
    <property type="term" value="F:hydrolase activity"/>
    <property type="evidence" value="ECO:0007669"/>
    <property type="project" value="UniProtKB-UniRule"/>
</dbReference>
<dbReference type="AlphaFoldDB" id="A0A075RCI4"/>
<evidence type="ECO:0000256" key="4">
    <source>
        <dbReference type="ARBA" id="ARBA00022989"/>
    </source>
</evidence>
<keyword evidence="5 6" id="KW-0472">Membrane</keyword>
<evidence type="ECO:0000256" key="7">
    <source>
        <dbReference type="PIRSR" id="PIRSR026583-50"/>
    </source>
</evidence>
<dbReference type="InterPro" id="IPR003156">
    <property type="entry name" value="DHHA1_dom"/>
</dbReference>
<dbReference type="InterPro" id="IPR049553">
    <property type="entry name" value="GdpP-like_PAS"/>
</dbReference>
<feature type="binding site" evidence="7">
    <location>
        <position position="346"/>
    </location>
    <ligand>
        <name>Mn(2+)</name>
        <dbReference type="ChEBI" id="CHEBI:29035"/>
        <label>1</label>
    </ligand>
</feature>
<organism evidence="10 11">
    <name type="scientific">Brevibacillus laterosporus LMG 15441</name>
    <dbReference type="NCBI Taxonomy" id="1042163"/>
    <lineage>
        <taxon>Bacteria</taxon>
        <taxon>Bacillati</taxon>
        <taxon>Bacillota</taxon>
        <taxon>Bacilli</taxon>
        <taxon>Bacillales</taxon>
        <taxon>Paenibacillaceae</taxon>
        <taxon>Brevibacillus</taxon>
    </lineage>
</organism>
<evidence type="ECO:0000256" key="1">
    <source>
        <dbReference type="ARBA" id="ARBA00004651"/>
    </source>
</evidence>
<dbReference type="Gene3D" id="3.90.1640.10">
    <property type="entry name" value="inorganic pyrophosphatase (n-terminal core)"/>
    <property type="match status" value="1"/>
</dbReference>
<comment type="function">
    <text evidence="6">Has phosphodiesterase (PDE) activity against cyclic-di-AMP (c-di-AMP).</text>
</comment>
<comment type="catalytic activity">
    <reaction evidence="6">
        <text>3',3'-c-di-AMP + H2O = 5'-O-phosphonoadenylyl-(3'-&gt;5')-adenosine + H(+)</text>
        <dbReference type="Rhea" id="RHEA:54420"/>
        <dbReference type="ChEBI" id="CHEBI:15377"/>
        <dbReference type="ChEBI" id="CHEBI:15378"/>
        <dbReference type="ChEBI" id="CHEBI:71500"/>
        <dbReference type="ChEBI" id="CHEBI:138171"/>
    </reaction>
</comment>
<feature type="binding site" evidence="7">
    <location>
        <position position="348"/>
    </location>
    <ligand>
        <name>Mn(2+)</name>
        <dbReference type="ChEBI" id="CHEBI:29035"/>
        <label>2</label>
    </ligand>
</feature>
<evidence type="ECO:0000256" key="8">
    <source>
        <dbReference type="SAM" id="Phobius"/>
    </source>
</evidence>
<accession>A0A075RCI4</accession>
<dbReference type="SUPFAM" id="SSF55073">
    <property type="entry name" value="Nucleotide cyclase"/>
    <property type="match status" value="1"/>
</dbReference>
<dbReference type="InterPro" id="IPR001667">
    <property type="entry name" value="DDH_dom"/>
</dbReference>
<evidence type="ECO:0000256" key="2">
    <source>
        <dbReference type="ARBA" id="ARBA00022475"/>
    </source>
</evidence>
<dbReference type="Pfam" id="PF21370">
    <property type="entry name" value="PAS_GdpP"/>
    <property type="match status" value="1"/>
</dbReference>
<feature type="binding site" evidence="7">
    <location>
        <position position="493"/>
    </location>
    <ligand>
        <name>Mn(2+)</name>
        <dbReference type="ChEBI" id="CHEBI:29035"/>
        <label>2</label>
    </ligand>
</feature>
<dbReference type="PANTHER" id="PTHR47618:SF2">
    <property type="entry name" value="CYCLIC-DI-AMP PHOSPHODIESTERASE GDPP"/>
    <property type="match status" value="1"/>
</dbReference>
<evidence type="ECO:0000256" key="5">
    <source>
        <dbReference type="ARBA" id="ARBA00023136"/>
    </source>
</evidence>
<dbReference type="EC" id="3.1.4.-" evidence="6"/>
<dbReference type="GO" id="GO:0003676">
    <property type="term" value="F:nucleic acid binding"/>
    <property type="evidence" value="ECO:0007669"/>
    <property type="project" value="UniProtKB-UniRule"/>
</dbReference>
<dbReference type="FunFam" id="3.90.1640.10:FF:000002">
    <property type="entry name" value="Cyclic-di-AMP phosphodiesterase"/>
    <property type="match status" value="1"/>
</dbReference>
<dbReference type="InterPro" id="IPR000160">
    <property type="entry name" value="GGDEF_dom"/>
</dbReference>
<dbReference type="PANTHER" id="PTHR47618">
    <property type="entry name" value="BIFUNCTIONAL OLIGORIBONUCLEASE AND PAP PHOSPHATASE NRNA"/>
    <property type="match status" value="1"/>
</dbReference>
<sequence>MPKFLFKRWYGLHMVLALSFSLVLVAILTLYHWIYGAIGIVCIIGLILATLQIEKRFQQDLKMYIATINHRVKKASEGVLQEMPIGILLFNEDREVEWTNPYMQQMTNMENLIGKELAELFPALEWKAEQKKLDFTFGERIYEVLIRPEERLLYFTDVTEYKELAIRYQQEKTIVGIIHLDNLDELSQVMDDQSRTLLTTSVSGVILEWAQKHGILLRRMSSDKFLAVMDRATLDRLEETRFDILDVVREMTADNKIPITLSIGVGAAMPSLVEVGKNAQSSLDIALGRGGDQAAVKVGNKLTFYGGKSNAVEKRTRVRARVIAHALRDLIHEAEQVIVMGHKNADMDSIGACLGVIKTVQIHNKPGFIVLDEVNPAIERLMKEVNQSPLAEAFISPDQALQIVSSRTLLVIVDTHRPSLVVESRLLQETSRIVVIDHHRRSEEFINDPVLLYLEPYASSTAELVTELLQYQTDRVSLDSVTATGLLAGIVVDTKSFAFRTGSRTFEAASFLRRNGADTAMVQRFLKEDIQQFVKRARVVMNTEVYRDKMAIAVGDPKETYTQVQVAQAAEALLTLEGVQASFVIAMRADEVVLISARSLGDINVQSIMEKMGGGGHLNGAATQMKDIAIPDAVRLLKDVIDTEL</sequence>
<comment type="subcellular location">
    <subcellularLocation>
        <location evidence="1">Cell membrane</location>
        <topology evidence="1">Multi-pass membrane protein</topology>
    </subcellularLocation>
</comment>
<keyword evidence="2 6" id="KW-1003">Cell membrane</keyword>
<feature type="binding site" evidence="7">
    <location>
        <position position="414"/>
    </location>
    <ligand>
        <name>Mn(2+)</name>
        <dbReference type="ChEBI" id="CHEBI:29035"/>
        <label>2</label>
    </ligand>
</feature>
<comment type="similarity">
    <text evidence="6">Belongs to the GdpP/PdeA phosphodiesterase family.</text>
</comment>
<dbReference type="GO" id="GO:0005886">
    <property type="term" value="C:plasma membrane"/>
    <property type="evidence" value="ECO:0007669"/>
    <property type="project" value="UniProtKB-SubCell"/>
</dbReference>
<evidence type="ECO:0000259" key="9">
    <source>
        <dbReference type="PROSITE" id="PS50887"/>
    </source>
</evidence>
<gene>
    <name evidence="10" type="primary">nrnA_2</name>
    <name evidence="10" type="ORF">BRLA_c046400</name>
</gene>
<dbReference type="InterPro" id="IPR014528">
    <property type="entry name" value="GdpP/PdeA"/>
</dbReference>
<evidence type="ECO:0000313" key="10">
    <source>
        <dbReference type="EMBL" id="AIG28903.1"/>
    </source>
</evidence>
<keyword evidence="3 8" id="KW-0812">Transmembrane</keyword>
<evidence type="ECO:0000313" key="11">
    <source>
        <dbReference type="Proteomes" id="UP000005850"/>
    </source>
</evidence>
<dbReference type="GO" id="GO:0046872">
    <property type="term" value="F:metal ion binding"/>
    <property type="evidence" value="ECO:0007669"/>
    <property type="project" value="UniProtKB-KW"/>
</dbReference>
<dbReference type="InterPro" id="IPR029787">
    <property type="entry name" value="Nucleotide_cyclase"/>
</dbReference>
<dbReference type="Proteomes" id="UP000005850">
    <property type="component" value="Chromosome"/>
</dbReference>
<dbReference type="SUPFAM" id="SSF64182">
    <property type="entry name" value="DHH phosphoesterases"/>
    <property type="match status" value="1"/>
</dbReference>
<dbReference type="Gene3D" id="3.10.310.30">
    <property type="match status" value="1"/>
</dbReference>
<feature type="transmembrane region" description="Helical" evidence="8">
    <location>
        <begin position="9"/>
        <end position="27"/>
    </location>
</feature>
<reference evidence="10 11" key="1">
    <citation type="journal article" date="2011" name="J. Bacteriol.">
        <title>Genome sequence of Brevibacillus laterosporus LMG 15441, a pathogen of invertebrates.</title>
        <authorList>
            <person name="Djukic M."/>
            <person name="Poehlein A."/>
            <person name="Thurmer A."/>
            <person name="Daniel R."/>
        </authorList>
    </citation>
    <scope>NUCLEOTIDE SEQUENCE [LARGE SCALE GENOMIC DNA]</scope>
    <source>
        <strain evidence="10 11">LMG 15441</strain>
    </source>
</reference>
<keyword evidence="11" id="KW-1185">Reference proteome</keyword>
<dbReference type="Pfam" id="PF01368">
    <property type="entry name" value="DHH"/>
    <property type="match status" value="1"/>
</dbReference>
<feature type="binding site" evidence="7">
    <location>
        <position position="342"/>
    </location>
    <ligand>
        <name>Mn(2+)</name>
        <dbReference type="ChEBI" id="CHEBI:29035"/>
        <label>1</label>
    </ligand>
</feature>
<dbReference type="PROSITE" id="PS50887">
    <property type="entry name" value="GGDEF"/>
    <property type="match status" value="1"/>
</dbReference>
<dbReference type="HOGENOM" id="CLU_018278_0_0_9"/>
<proteinExistence type="inferred from homology"/>
<dbReference type="KEGG" id="blr:BRLA_c046400"/>
<dbReference type="InterPro" id="IPR038763">
    <property type="entry name" value="DHH_sf"/>
</dbReference>
<dbReference type="STRING" id="1042163.BRLA_c046400"/>
<dbReference type="PIRSF" id="PIRSF026583">
    <property type="entry name" value="YybT"/>
    <property type="match status" value="1"/>
</dbReference>
<feature type="transmembrane region" description="Helical" evidence="8">
    <location>
        <begin position="33"/>
        <end position="53"/>
    </location>
</feature>
<dbReference type="Pfam" id="PF24898">
    <property type="entry name" value="GGDEF_GdpP"/>
    <property type="match status" value="1"/>
</dbReference>
<dbReference type="Gene3D" id="3.30.450.20">
    <property type="entry name" value="PAS domain"/>
    <property type="match status" value="1"/>
</dbReference>
<name>A0A075RCI4_BRELA</name>
<feature type="domain" description="GGDEF" evidence="9">
    <location>
        <begin position="171"/>
        <end position="299"/>
    </location>
</feature>
<protein>
    <recommendedName>
        <fullName evidence="6">Cyclic-di-AMP phosphodiesterase</fullName>
        <ecNumber evidence="6">3.1.4.-</ecNumber>
    </recommendedName>
</protein>
<dbReference type="eggNOG" id="COG3887">
    <property type="taxonomic scope" value="Bacteria"/>
</dbReference>
<feature type="binding site" evidence="7">
    <location>
        <position position="414"/>
    </location>
    <ligand>
        <name>Mn(2+)</name>
        <dbReference type="ChEBI" id="CHEBI:29035"/>
        <label>1</label>
    </ligand>
</feature>
<dbReference type="EMBL" id="CP007806">
    <property type="protein sequence ID" value="AIG28903.1"/>
    <property type="molecule type" value="Genomic_DNA"/>
</dbReference>
<dbReference type="SMART" id="SM00267">
    <property type="entry name" value="GGDEF"/>
    <property type="match status" value="1"/>
</dbReference>
<keyword evidence="7" id="KW-0479">Metal-binding</keyword>
<dbReference type="Pfam" id="PF02272">
    <property type="entry name" value="DHHA1"/>
    <property type="match status" value="1"/>
</dbReference>
<comment type="cofactor">
    <cofactor evidence="7">
        <name>Mn(2+)</name>
        <dbReference type="ChEBI" id="CHEBI:29035"/>
    </cofactor>
    <text evidence="7">For phosphodiesterase activity, probably binds 2 Mn(2+) per subunit.</text>
</comment>
<dbReference type="RefSeq" id="WP_003334012.1">
    <property type="nucleotide sequence ID" value="NZ_CP007806.1"/>
</dbReference>
<evidence type="ECO:0000256" key="3">
    <source>
        <dbReference type="ARBA" id="ARBA00022692"/>
    </source>
</evidence>
<keyword evidence="4 8" id="KW-1133">Transmembrane helix</keyword>